<evidence type="ECO:0000259" key="4">
    <source>
        <dbReference type="Pfam" id="PF00171"/>
    </source>
</evidence>
<dbReference type="SUPFAM" id="SSF53720">
    <property type="entry name" value="ALDH-like"/>
    <property type="match status" value="1"/>
</dbReference>
<dbReference type="Proteomes" id="UP000996601">
    <property type="component" value="Unassembled WGS sequence"/>
</dbReference>
<evidence type="ECO:0000256" key="2">
    <source>
        <dbReference type="PROSITE-ProRule" id="PRU10007"/>
    </source>
</evidence>
<accession>A0ABT1R045</accession>
<feature type="domain" description="Aldehyde dehydrogenase" evidence="4">
    <location>
        <begin position="19"/>
        <end position="474"/>
    </location>
</feature>
<dbReference type="PROSITE" id="PS00687">
    <property type="entry name" value="ALDEHYDE_DEHYDR_GLU"/>
    <property type="match status" value="1"/>
</dbReference>
<dbReference type="EMBL" id="WHSB02000001">
    <property type="protein sequence ID" value="MCQ4628547.1"/>
    <property type="molecule type" value="Genomic_DNA"/>
</dbReference>
<name>A0ABT1R045_9HYPH</name>
<dbReference type="Gene3D" id="3.40.605.10">
    <property type="entry name" value="Aldehyde Dehydrogenase, Chain A, domain 1"/>
    <property type="match status" value="1"/>
</dbReference>
<organism evidence="5 6">
    <name type="scientific">Shinella lacus</name>
    <dbReference type="NCBI Taxonomy" id="2654216"/>
    <lineage>
        <taxon>Bacteria</taxon>
        <taxon>Pseudomonadati</taxon>
        <taxon>Pseudomonadota</taxon>
        <taxon>Alphaproteobacteria</taxon>
        <taxon>Hyphomicrobiales</taxon>
        <taxon>Rhizobiaceae</taxon>
        <taxon>Shinella</taxon>
    </lineage>
</organism>
<dbReference type="InterPro" id="IPR029510">
    <property type="entry name" value="Ald_DH_CS_GLU"/>
</dbReference>
<gene>
    <name evidence="5" type="ORF">GB927_000790</name>
</gene>
<proteinExistence type="inferred from homology"/>
<reference evidence="5" key="1">
    <citation type="submission" date="2021-07" db="EMBL/GenBank/DDBJ databases">
        <title>Shinella sp. nov., a novel member of the genus Shinella from water.</title>
        <authorList>
            <person name="Deng Y."/>
        </authorList>
    </citation>
    <scope>NUCLEOTIDE SEQUENCE</scope>
    <source>
        <strain evidence="5">CPCC 100929</strain>
    </source>
</reference>
<evidence type="ECO:0000256" key="1">
    <source>
        <dbReference type="ARBA" id="ARBA00023002"/>
    </source>
</evidence>
<sequence length="488" mass="52214">MTVRDYSHYISGAFEAWNGETVERRSPASGETVARYASGTPADIDRAVTAARKAFESGDWSELSGMERAEVLNRLADLIQENFERLVRIEVEETGKPIRFARGDINGAVGLTRYAASLGMQMAGTTYTNLGRDRTALIMREPVGVVGLVTPWNFPALILMQKVPFALAAGCTVVVKPSEFTSGSTLEIAALASKAGLPDGVFNVVSGKGTVVGQRLTDHPGVDFISFTGSTRVGRNVIESSAKNIVKTSMELGGKSANIVFADADLDAAVDGALMGVFFNNGECCVSGSRLFVQSTVADDFIARVARRASELKVGDPFDDKTDIGAMIDENHFGKVLDFVKSGVAEGAKLLTGGEAAKLGSGHYVQPTVFDHVTPSMTIFQEEIFGPVLSVTRFDTLGEVIGLANDSQYGLSNYVWSKNIDTVMTVSRRLKSGWVQANTIIDGAPQLPLTGVKGSGFGYEMGQAGFEEFTQLKTLFLHTGPRQPVFGS</sequence>
<dbReference type="Gene3D" id="3.40.309.10">
    <property type="entry name" value="Aldehyde Dehydrogenase, Chain A, domain 2"/>
    <property type="match status" value="1"/>
</dbReference>
<dbReference type="InterPro" id="IPR015590">
    <property type="entry name" value="Aldehyde_DH_dom"/>
</dbReference>
<dbReference type="InterPro" id="IPR016162">
    <property type="entry name" value="Ald_DH_N"/>
</dbReference>
<evidence type="ECO:0000256" key="3">
    <source>
        <dbReference type="RuleBase" id="RU003345"/>
    </source>
</evidence>
<protein>
    <submittedName>
        <fullName evidence="5">Aldehyde dehydrogenase family protein</fullName>
    </submittedName>
</protein>
<dbReference type="InterPro" id="IPR016161">
    <property type="entry name" value="Ald_DH/histidinol_DH"/>
</dbReference>
<evidence type="ECO:0000313" key="5">
    <source>
        <dbReference type="EMBL" id="MCQ4628547.1"/>
    </source>
</evidence>
<comment type="caution">
    <text evidence="5">The sequence shown here is derived from an EMBL/GenBank/DDBJ whole genome shotgun (WGS) entry which is preliminary data.</text>
</comment>
<dbReference type="InterPro" id="IPR016163">
    <property type="entry name" value="Ald_DH_C"/>
</dbReference>
<evidence type="ECO:0000313" key="6">
    <source>
        <dbReference type="Proteomes" id="UP000996601"/>
    </source>
</evidence>
<dbReference type="RefSeq" id="WP_256114589.1">
    <property type="nucleotide sequence ID" value="NZ_WHSB02000001.1"/>
</dbReference>
<feature type="active site" evidence="2">
    <location>
        <position position="251"/>
    </location>
</feature>
<dbReference type="Pfam" id="PF00171">
    <property type="entry name" value="Aldedh"/>
    <property type="match status" value="1"/>
</dbReference>
<keyword evidence="6" id="KW-1185">Reference proteome</keyword>
<comment type="similarity">
    <text evidence="3">Belongs to the aldehyde dehydrogenase family.</text>
</comment>
<keyword evidence="1 3" id="KW-0560">Oxidoreductase</keyword>
<dbReference type="PANTHER" id="PTHR11699">
    <property type="entry name" value="ALDEHYDE DEHYDROGENASE-RELATED"/>
    <property type="match status" value="1"/>
</dbReference>